<accession>A0AAU8MQB4</accession>
<evidence type="ECO:0000313" key="3">
    <source>
        <dbReference type="EMBL" id="XCO73809.1"/>
    </source>
</evidence>
<dbReference type="AlphaFoldDB" id="A0AAU8MQB4"/>
<feature type="domain" description="Glyoxalase-like" evidence="2">
    <location>
        <begin position="43"/>
        <end position="229"/>
    </location>
</feature>
<feature type="chain" id="PRO_5043683865" evidence="1">
    <location>
        <begin position="29"/>
        <end position="353"/>
    </location>
</feature>
<dbReference type="InterPro" id="IPR025870">
    <property type="entry name" value="Glyoxalase-like_dom"/>
</dbReference>
<protein>
    <submittedName>
        <fullName evidence="3">VOC family protein</fullName>
    </submittedName>
</protein>
<reference evidence="3" key="1">
    <citation type="submission" date="2024-06" db="EMBL/GenBank/DDBJ databases">
        <authorList>
            <person name="Li S."/>
        </authorList>
    </citation>
    <scope>NUCLEOTIDE SEQUENCE</scope>
    <source>
        <strain evidence="3">SR10</strain>
    </source>
</reference>
<sequence length="353" mass="37237">MKTQSKPSIALSLALGGALLLGAGPAAAGPAATPASPAAGSDIDHALVWGRRIDEITSAMTVKLGFQVRPGRTTGGVANRYVRFGDRSYLELFAIEGANPQFDPGMRADQKALRGGVGAHTFGLRSAALDAAHDQLRRQRFAVTPLFTAAADDPDGDGAGHPPRWRLFSFDAQPLSSNLFFIDYAALAATPERAIDLRVGPQHPNGALALSGLWLLSADVEADRKQFERMGFTGMSPVRLPQIAARGYCVPVGGKRVLALQPDGEGAAADALRRRGPQLLGVSIAVADLQQARWRVERGYETRLPGYRGAWGEAFLAPTVDDLGLLVEFHAAPQAGPACGNAGHSLRAQNHSG</sequence>
<proteinExistence type="predicted"/>
<organism evidence="3">
    <name type="scientific">Lysobacter firmicutimachus</name>
    <dbReference type="NCBI Taxonomy" id="1792846"/>
    <lineage>
        <taxon>Bacteria</taxon>
        <taxon>Pseudomonadati</taxon>
        <taxon>Pseudomonadota</taxon>
        <taxon>Gammaproteobacteria</taxon>
        <taxon>Lysobacterales</taxon>
        <taxon>Lysobacteraceae</taxon>
        <taxon>Lysobacter</taxon>
    </lineage>
</organism>
<dbReference type="InterPro" id="IPR029068">
    <property type="entry name" value="Glyas_Bleomycin-R_OHBP_Dase"/>
</dbReference>
<gene>
    <name evidence="3" type="ORF">ABU614_15615</name>
</gene>
<dbReference type="RefSeq" id="WP_363796710.1">
    <property type="nucleotide sequence ID" value="NZ_CP159925.1"/>
</dbReference>
<keyword evidence="1" id="KW-0732">Signal</keyword>
<dbReference type="SUPFAM" id="SSF54593">
    <property type="entry name" value="Glyoxalase/Bleomycin resistance protein/Dihydroxybiphenyl dioxygenase"/>
    <property type="match status" value="1"/>
</dbReference>
<dbReference type="Pfam" id="PF13468">
    <property type="entry name" value="Glyoxalase_3"/>
    <property type="match status" value="1"/>
</dbReference>
<dbReference type="EMBL" id="CP159925">
    <property type="protein sequence ID" value="XCO73809.1"/>
    <property type="molecule type" value="Genomic_DNA"/>
</dbReference>
<dbReference type="Gene3D" id="3.10.180.10">
    <property type="entry name" value="2,3-Dihydroxybiphenyl 1,2-Dioxygenase, domain 1"/>
    <property type="match status" value="1"/>
</dbReference>
<feature type="signal peptide" evidence="1">
    <location>
        <begin position="1"/>
        <end position="28"/>
    </location>
</feature>
<name>A0AAU8MQB4_9GAMM</name>
<evidence type="ECO:0000256" key="1">
    <source>
        <dbReference type="SAM" id="SignalP"/>
    </source>
</evidence>
<evidence type="ECO:0000259" key="2">
    <source>
        <dbReference type="Pfam" id="PF13468"/>
    </source>
</evidence>